<evidence type="ECO:0000313" key="10">
    <source>
        <dbReference type="Proteomes" id="UP000007303"/>
    </source>
</evidence>
<dbReference type="InterPro" id="IPR019347">
    <property type="entry name" value="Axonemal_dynein_light_chain"/>
</dbReference>
<reference evidence="9" key="3">
    <citation type="submission" date="2025-09" db="UniProtKB">
        <authorList>
            <consortium name="Ensembl"/>
        </authorList>
    </citation>
    <scope>IDENTIFICATION</scope>
</reference>
<dbReference type="GO" id="GO:0097546">
    <property type="term" value="C:ciliary base"/>
    <property type="evidence" value="ECO:0007669"/>
    <property type="project" value="TreeGrafter"/>
</dbReference>
<dbReference type="AlphaFoldDB" id="H3CDK9"/>
<evidence type="ECO:0000256" key="3">
    <source>
        <dbReference type="ARBA" id="ARBA00023175"/>
    </source>
</evidence>
<dbReference type="PANTHER" id="PTHR13183:SF0">
    <property type="entry name" value="AXONEMAL DYNEIN LIGHT INTERMEDIATE POLYPEPTIDE 1"/>
    <property type="match status" value="1"/>
</dbReference>
<feature type="coiled-coil region" evidence="8">
    <location>
        <begin position="177"/>
        <end position="215"/>
    </location>
</feature>
<dbReference type="GO" id="GO:0005930">
    <property type="term" value="C:axoneme"/>
    <property type="evidence" value="ECO:0007669"/>
    <property type="project" value="TreeGrafter"/>
</dbReference>
<comment type="function">
    <text evidence="7">Involved in sperm flagellum assembly.</text>
</comment>
<dbReference type="HOGENOM" id="CLU_072652_0_0_1"/>
<dbReference type="Ensembl" id="ENSTNIT00000006481.1">
    <property type="protein sequence ID" value="ENSTNIP00000006332.1"/>
    <property type="gene ID" value="ENSTNIG00000003732.1"/>
</dbReference>
<dbReference type="PANTHER" id="PTHR13183">
    <property type="entry name" value="AXONEMAL INNER ARM DYNEIN LIGHT CHAIN 28"/>
    <property type="match status" value="1"/>
</dbReference>
<dbReference type="STRING" id="99883.ENSTNIP00000006332"/>
<evidence type="ECO:0000256" key="2">
    <source>
        <dbReference type="ARBA" id="ARBA00023054"/>
    </source>
</evidence>
<dbReference type="Proteomes" id="UP000007303">
    <property type="component" value="Unassembled WGS sequence"/>
</dbReference>
<evidence type="ECO:0000256" key="6">
    <source>
        <dbReference type="ARBA" id="ARBA00042417"/>
    </source>
</evidence>
<evidence type="ECO:0000256" key="4">
    <source>
        <dbReference type="ARBA" id="ARBA00038114"/>
    </source>
</evidence>
<organism evidence="9 10">
    <name type="scientific">Tetraodon nigroviridis</name>
    <name type="common">Spotted green pufferfish</name>
    <name type="synonym">Chelonodon nigroviridis</name>
    <dbReference type="NCBI Taxonomy" id="99883"/>
    <lineage>
        <taxon>Eukaryota</taxon>
        <taxon>Metazoa</taxon>
        <taxon>Chordata</taxon>
        <taxon>Craniata</taxon>
        <taxon>Vertebrata</taxon>
        <taxon>Euteleostomi</taxon>
        <taxon>Actinopterygii</taxon>
        <taxon>Neopterygii</taxon>
        <taxon>Teleostei</taxon>
        <taxon>Neoteleostei</taxon>
        <taxon>Acanthomorphata</taxon>
        <taxon>Eupercaria</taxon>
        <taxon>Tetraodontiformes</taxon>
        <taxon>Tetradontoidea</taxon>
        <taxon>Tetraodontidae</taxon>
        <taxon>Tetraodon</taxon>
    </lineage>
</organism>
<reference evidence="9" key="2">
    <citation type="submission" date="2025-08" db="UniProtKB">
        <authorList>
            <consortium name="Ensembl"/>
        </authorList>
    </citation>
    <scope>IDENTIFICATION</scope>
</reference>
<dbReference type="GO" id="GO:0030286">
    <property type="term" value="C:dynein complex"/>
    <property type="evidence" value="ECO:0007669"/>
    <property type="project" value="UniProtKB-KW"/>
</dbReference>
<comment type="similarity">
    <text evidence="4">Belongs to the inner dynein arm light chain family.</text>
</comment>
<sequence length="253" mass="28907">IMAALKSLLKYDEPVVVRKNGTKKTMGTVAAEALNVSILPSPSPSKEKCVHTKNNIQHILNTIFPPRQWTEGNDSWMQQVSGAASTREDVIQLGEMLAKQLQQRHARETGICPVRRELYTQCFDELIRQETINCSERGLLLFYIRDEIQMNLAAHKTLYESSIAFGMRETLLAQQGKADMEKRANRLITYLEKENEELKKQLTEQKAIYDATEKRAVGRQQLEEKMHNDEILGLKKSIQQLKVPLLFALLVAK</sequence>
<proteinExistence type="inferred from homology"/>
<dbReference type="GO" id="GO:0045504">
    <property type="term" value="F:dynein heavy chain binding"/>
    <property type="evidence" value="ECO:0007669"/>
    <property type="project" value="TreeGrafter"/>
</dbReference>
<dbReference type="InParanoid" id="H3CDK9"/>
<evidence type="ECO:0000256" key="8">
    <source>
        <dbReference type="SAM" id="Coils"/>
    </source>
</evidence>
<dbReference type="Pfam" id="PF10211">
    <property type="entry name" value="Ax_dynein_light"/>
    <property type="match status" value="1"/>
</dbReference>
<accession>H3CDK9</accession>
<keyword evidence="1" id="KW-0243">Dynein</keyword>
<evidence type="ECO:0000256" key="7">
    <source>
        <dbReference type="ARBA" id="ARBA00043925"/>
    </source>
</evidence>
<dbReference type="GeneTree" id="ENSGT00390000003012"/>
<protein>
    <recommendedName>
        <fullName evidence="5">Axonemal dynein light intermediate polypeptide 1</fullName>
    </recommendedName>
    <alternativeName>
        <fullName evidence="6">Inner dynein arm light chain, axonemal</fullName>
    </alternativeName>
</protein>
<keyword evidence="2 8" id="KW-0175">Coiled coil</keyword>
<dbReference type="OMA" id="ARMTGIC"/>
<dbReference type="FunCoup" id="H3CDK9">
    <property type="interactions" value="141"/>
</dbReference>
<keyword evidence="3" id="KW-0505">Motor protein</keyword>
<keyword evidence="10" id="KW-1185">Reference proteome</keyword>
<evidence type="ECO:0000256" key="1">
    <source>
        <dbReference type="ARBA" id="ARBA00023017"/>
    </source>
</evidence>
<evidence type="ECO:0000313" key="9">
    <source>
        <dbReference type="Ensembl" id="ENSTNIP00000006332.1"/>
    </source>
</evidence>
<reference evidence="10" key="1">
    <citation type="journal article" date="2004" name="Nature">
        <title>Genome duplication in the teleost fish Tetraodon nigroviridis reveals the early vertebrate proto-karyotype.</title>
        <authorList>
            <person name="Jaillon O."/>
            <person name="Aury J.-M."/>
            <person name="Brunet F."/>
            <person name="Petit J.-L."/>
            <person name="Stange-Thomann N."/>
            <person name="Mauceli E."/>
            <person name="Bouneau L."/>
            <person name="Fischer C."/>
            <person name="Ozouf-Costaz C."/>
            <person name="Bernot A."/>
            <person name="Nicaud S."/>
            <person name="Jaffe D."/>
            <person name="Fisher S."/>
            <person name="Lutfalla G."/>
            <person name="Dossat C."/>
            <person name="Segurens B."/>
            <person name="Dasilva C."/>
            <person name="Salanoubat M."/>
            <person name="Levy M."/>
            <person name="Boudet N."/>
            <person name="Castellano S."/>
            <person name="Anthouard V."/>
            <person name="Jubin C."/>
            <person name="Castelli V."/>
            <person name="Katinka M."/>
            <person name="Vacherie B."/>
            <person name="Biemont C."/>
            <person name="Skalli Z."/>
            <person name="Cattolico L."/>
            <person name="Poulain J."/>
            <person name="De Berardinis V."/>
            <person name="Cruaud C."/>
            <person name="Duprat S."/>
            <person name="Brottier P."/>
            <person name="Coutanceau J.-P."/>
            <person name="Gouzy J."/>
            <person name="Parra G."/>
            <person name="Lardier G."/>
            <person name="Chapple C."/>
            <person name="McKernan K.J."/>
            <person name="McEwan P."/>
            <person name="Bosak S."/>
            <person name="Kellis M."/>
            <person name="Volff J.-N."/>
            <person name="Guigo R."/>
            <person name="Zody M.C."/>
            <person name="Mesirov J."/>
            <person name="Lindblad-Toh K."/>
            <person name="Birren B."/>
            <person name="Nusbaum C."/>
            <person name="Kahn D."/>
            <person name="Robinson-Rechavi M."/>
            <person name="Laudet V."/>
            <person name="Schachter V."/>
            <person name="Quetier F."/>
            <person name="Saurin W."/>
            <person name="Scarpelli C."/>
            <person name="Wincker P."/>
            <person name="Lander E.S."/>
            <person name="Weissenbach J."/>
            <person name="Roest Crollius H."/>
        </authorList>
    </citation>
    <scope>NUCLEOTIDE SEQUENCE [LARGE SCALE GENOMIC DNA]</scope>
</reference>
<name>H3CDK9_TETNG</name>
<evidence type="ECO:0000256" key="5">
    <source>
        <dbReference type="ARBA" id="ARBA00039799"/>
    </source>
</evidence>